<proteinExistence type="predicted"/>
<dbReference type="SUPFAM" id="SSF47413">
    <property type="entry name" value="lambda repressor-like DNA-binding domains"/>
    <property type="match status" value="1"/>
</dbReference>
<dbReference type="Pfam" id="PF01381">
    <property type="entry name" value="HTH_3"/>
    <property type="match status" value="1"/>
</dbReference>
<protein>
    <submittedName>
        <fullName evidence="3">Helix-turn-helix transcriptional regulator</fullName>
    </submittedName>
</protein>
<accession>A0A8T5GFT8</accession>
<comment type="caution">
    <text evidence="3">The sequence shown here is derived from an EMBL/GenBank/DDBJ whole genome shotgun (WGS) entry which is preliminary data.</text>
</comment>
<dbReference type="AlphaFoldDB" id="A0A8T5GFT8"/>
<evidence type="ECO:0000256" key="1">
    <source>
        <dbReference type="ARBA" id="ARBA00023125"/>
    </source>
</evidence>
<dbReference type="GO" id="GO:0003677">
    <property type="term" value="F:DNA binding"/>
    <property type="evidence" value="ECO:0007669"/>
    <property type="project" value="UniProtKB-KW"/>
</dbReference>
<evidence type="ECO:0000313" key="4">
    <source>
        <dbReference type="Proteomes" id="UP000722459"/>
    </source>
</evidence>
<organism evidence="3 4">
    <name type="scientific">Candidatus Iainarchaeum sp</name>
    <dbReference type="NCBI Taxonomy" id="3101447"/>
    <lineage>
        <taxon>Archaea</taxon>
        <taxon>Candidatus Iainarchaeota</taxon>
        <taxon>Candidatus Iainarchaeia</taxon>
        <taxon>Candidatus Iainarchaeales</taxon>
        <taxon>Candidatus Iainarchaeaceae</taxon>
        <taxon>Candidatus Iainarchaeum</taxon>
    </lineage>
</organism>
<dbReference type="Proteomes" id="UP000722459">
    <property type="component" value="Unassembled WGS sequence"/>
</dbReference>
<dbReference type="InterPro" id="IPR010982">
    <property type="entry name" value="Lambda_DNA-bd_dom_sf"/>
</dbReference>
<dbReference type="EMBL" id="JABJNZ010000046">
    <property type="protein sequence ID" value="MBT4870567.1"/>
    <property type="molecule type" value="Genomic_DNA"/>
</dbReference>
<feature type="domain" description="HTH cro/C1-type" evidence="2">
    <location>
        <begin position="5"/>
        <end position="59"/>
    </location>
</feature>
<dbReference type="PROSITE" id="PS50943">
    <property type="entry name" value="HTH_CROC1"/>
    <property type="match status" value="1"/>
</dbReference>
<dbReference type="InterPro" id="IPR001387">
    <property type="entry name" value="Cro/C1-type_HTH"/>
</dbReference>
<dbReference type="PANTHER" id="PTHR46558">
    <property type="entry name" value="TRACRIPTIONAL REGULATORY PROTEIN-RELATED-RELATED"/>
    <property type="match status" value="1"/>
</dbReference>
<gene>
    <name evidence="3" type="ORF">HON47_03270</name>
</gene>
<dbReference type="Gene3D" id="1.10.260.40">
    <property type="entry name" value="lambda repressor-like DNA-binding domains"/>
    <property type="match status" value="1"/>
</dbReference>
<dbReference type="PANTHER" id="PTHR46558:SF4">
    <property type="entry name" value="DNA-BIDING PHAGE PROTEIN"/>
    <property type="match status" value="1"/>
</dbReference>
<evidence type="ECO:0000259" key="2">
    <source>
        <dbReference type="PROSITE" id="PS50943"/>
    </source>
</evidence>
<reference evidence="3" key="1">
    <citation type="journal article" date="2021" name="ISME J.">
        <title>Mercury methylation by metabolically versatile and cosmopolitan marine bacteria.</title>
        <authorList>
            <person name="Lin H."/>
            <person name="Ascher D.B."/>
            <person name="Myung Y."/>
            <person name="Lamborg C.H."/>
            <person name="Hallam S.J."/>
            <person name="Gionfriddo C.M."/>
            <person name="Holt K.E."/>
            <person name="Moreau J.W."/>
        </authorList>
    </citation>
    <scope>NUCLEOTIDE SEQUENCE</scope>
    <source>
        <strain evidence="3">SI075_bin30</strain>
    </source>
</reference>
<dbReference type="SMART" id="SM00530">
    <property type="entry name" value="HTH_XRE"/>
    <property type="match status" value="1"/>
</dbReference>
<evidence type="ECO:0000313" key="3">
    <source>
        <dbReference type="EMBL" id="MBT4870567.1"/>
    </source>
</evidence>
<name>A0A8T5GFT8_9ARCH</name>
<keyword evidence="1" id="KW-0238">DNA-binding</keyword>
<dbReference type="CDD" id="cd00093">
    <property type="entry name" value="HTH_XRE"/>
    <property type="match status" value="1"/>
</dbReference>
<sequence>MKNNLKLYRVQEDLTQEQLATIIGLSRESVLFIEKGKHYPSIKIAMKFARFFKVKVDDIFYWEG</sequence>